<evidence type="ECO:0000256" key="6">
    <source>
        <dbReference type="ARBA" id="ARBA00023033"/>
    </source>
</evidence>
<dbReference type="GO" id="GO:0020037">
    <property type="term" value="F:heme binding"/>
    <property type="evidence" value="ECO:0007669"/>
    <property type="project" value="InterPro"/>
</dbReference>
<comment type="caution">
    <text evidence="10">The sequence shown here is derived from an EMBL/GenBank/DDBJ whole genome shotgun (WGS) entry which is preliminary data.</text>
</comment>
<keyword evidence="3 7" id="KW-0479">Metal-binding</keyword>
<feature type="chain" id="PRO_5039900521" evidence="9">
    <location>
        <begin position="21"/>
        <end position="500"/>
    </location>
</feature>
<protein>
    <submittedName>
        <fullName evidence="10">Cytochrome P450</fullName>
    </submittedName>
</protein>
<dbReference type="InterPro" id="IPR001128">
    <property type="entry name" value="Cyt_P450"/>
</dbReference>
<evidence type="ECO:0000256" key="5">
    <source>
        <dbReference type="ARBA" id="ARBA00023004"/>
    </source>
</evidence>
<dbReference type="PROSITE" id="PS00086">
    <property type="entry name" value="CYTOCHROME_P450"/>
    <property type="match status" value="1"/>
</dbReference>
<dbReference type="GO" id="GO:0016125">
    <property type="term" value="P:sterol metabolic process"/>
    <property type="evidence" value="ECO:0007669"/>
    <property type="project" value="TreeGrafter"/>
</dbReference>
<evidence type="ECO:0000256" key="4">
    <source>
        <dbReference type="ARBA" id="ARBA00023002"/>
    </source>
</evidence>
<evidence type="ECO:0000256" key="1">
    <source>
        <dbReference type="ARBA" id="ARBA00010617"/>
    </source>
</evidence>
<name>A0A9K3Q5B3_9STRA</name>
<dbReference type="Pfam" id="PF00067">
    <property type="entry name" value="p450"/>
    <property type="match status" value="1"/>
</dbReference>
<proteinExistence type="inferred from homology"/>
<keyword evidence="4 7" id="KW-0560">Oxidoreductase</keyword>
<organism evidence="10 11">
    <name type="scientific">Nitzschia inconspicua</name>
    <dbReference type="NCBI Taxonomy" id="303405"/>
    <lineage>
        <taxon>Eukaryota</taxon>
        <taxon>Sar</taxon>
        <taxon>Stramenopiles</taxon>
        <taxon>Ochrophyta</taxon>
        <taxon>Bacillariophyta</taxon>
        <taxon>Bacillariophyceae</taxon>
        <taxon>Bacillariophycidae</taxon>
        <taxon>Bacillariales</taxon>
        <taxon>Bacillariaceae</taxon>
        <taxon>Nitzschia</taxon>
    </lineage>
</organism>
<keyword evidence="9" id="KW-0732">Signal</keyword>
<keyword evidence="11" id="KW-1185">Reference proteome</keyword>
<dbReference type="AlphaFoldDB" id="A0A9K3Q5B3"/>
<dbReference type="InterPro" id="IPR017972">
    <property type="entry name" value="Cyt_P450_CS"/>
</dbReference>
<evidence type="ECO:0000256" key="9">
    <source>
        <dbReference type="SAM" id="SignalP"/>
    </source>
</evidence>
<accession>A0A9K3Q5B3</accession>
<dbReference type="PANTHER" id="PTHR24286:SF384">
    <property type="entry name" value="P450, PUTATIVE (EUROFUNG)-RELATED"/>
    <property type="match status" value="1"/>
</dbReference>
<keyword evidence="6 7" id="KW-0503">Monooxygenase</keyword>
<reference evidence="10" key="2">
    <citation type="submission" date="2021-04" db="EMBL/GenBank/DDBJ databases">
        <authorList>
            <person name="Podell S."/>
        </authorList>
    </citation>
    <scope>NUCLEOTIDE SEQUENCE</scope>
    <source>
        <strain evidence="10">Hildebrandi</strain>
    </source>
</reference>
<dbReference type="GO" id="GO:0016705">
    <property type="term" value="F:oxidoreductase activity, acting on paired donors, with incorporation or reduction of molecular oxygen"/>
    <property type="evidence" value="ECO:0007669"/>
    <property type="project" value="InterPro"/>
</dbReference>
<evidence type="ECO:0000256" key="3">
    <source>
        <dbReference type="ARBA" id="ARBA00022723"/>
    </source>
</evidence>
<dbReference type="PANTHER" id="PTHR24286">
    <property type="entry name" value="CYTOCHROME P450 26"/>
    <property type="match status" value="1"/>
</dbReference>
<evidence type="ECO:0000256" key="8">
    <source>
        <dbReference type="SAM" id="MobiDB-lite"/>
    </source>
</evidence>
<evidence type="ECO:0000256" key="2">
    <source>
        <dbReference type="ARBA" id="ARBA00022617"/>
    </source>
</evidence>
<reference evidence="10" key="1">
    <citation type="journal article" date="2021" name="Sci. Rep.">
        <title>Diploid genomic architecture of Nitzschia inconspicua, an elite biomass production diatom.</title>
        <authorList>
            <person name="Oliver A."/>
            <person name="Podell S."/>
            <person name="Pinowska A."/>
            <person name="Traller J.C."/>
            <person name="Smith S.R."/>
            <person name="McClure R."/>
            <person name="Beliaev A."/>
            <person name="Bohutskyi P."/>
            <person name="Hill E.A."/>
            <person name="Rabines A."/>
            <person name="Zheng H."/>
            <person name="Allen L.Z."/>
            <person name="Kuo A."/>
            <person name="Grigoriev I.V."/>
            <person name="Allen A.E."/>
            <person name="Hazlebeck D."/>
            <person name="Allen E.E."/>
        </authorList>
    </citation>
    <scope>NUCLEOTIDE SEQUENCE</scope>
    <source>
        <strain evidence="10">Hildebrandi</strain>
    </source>
</reference>
<dbReference type="Proteomes" id="UP000693970">
    <property type="component" value="Unassembled WGS sequence"/>
</dbReference>
<gene>
    <name evidence="10" type="ORF">IV203_018140</name>
</gene>
<dbReference type="EMBL" id="JAGRRH010000003">
    <property type="protein sequence ID" value="KAG7371997.1"/>
    <property type="molecule type" value="Genomic_DNA"/>
</dbReference>
<feature type="compositionally biased region" description="Polar residues" evidence="8">
    <location>
        <begin position="43"/>
        <end position="58"/>
    </location>
</feature>
<evidence type="ECO:0000313" key="10">
    <source>
        <dbReference type="EMBL" id="KAG7371997.1"/>
    </source>
</evidence>
<dbReference type="GO" id="GO:0004497">
    <property type="term" value="F:monooxygenase activity"/>
    <property type="evidence" value="ECO:0007669"/>
    <property type="project" value="UniProtKB-KW"/>
</dbReference>
<feature type="signal peptide" evidence="9">
    <location>
        <begin position="1"/>
        <end position="20"/>
    </location>
</feature>
<evidence type="ECO:0000313" key="11">
    <source>
        <dbReference type="Proteomes" id="UP000693970"/>
    </source>
</evidence>
<feature type="region of interest" description="Disordered" evidence="8">
    <location>
        <begin position="43"/>
        <end position="66"/>
    </location>
</feature>
<sequence>MMMSMKFFVVALMWSWVVDGFVLPSCRDNKILRPHPFPVRKSSLTATSMSNGNDSGKNPSPKLPPGRRTPPFFSFLFDDTVRLLNPKSMASYQTKRAKEYDSDIFKTNIFATPTVFVTSEEGLILLGKEEARTRPRAGTEACFPPHHQRLFGPKAVLVQSGDMHNRLRRLIQPSLSSTIMETVYQPIVDQGLDGFLSGLKGVQTNEDGYFELLPELRKFFISIALEILLGRASAVPEGLSQDLTIWSRGLLSSPLTFIPWSTAAKAMRARKRIIDAIQPLLNQERNAEPHSDSLLGRLVSTVDEETGEKLSDDDILDNVLTIIFAGSDTTASAAASMCMVLSLYPELVAHLRQNPNDIDRFVGTILQQYPPAPFGMRLVKEVLSVKGYDIPKNWMVVYGFAGAQAAKTAGLEQEQVWKSFVKQSEEMGPVSSSVSFGAGPRMCPGRYLASLELKTLCQKLVGDSGGVPWTLQEGQNFQQTYNPGFFPKDGLKIKLKRLAS</sequence>
<dbReference type="OrthoDB" id="40050at2759"/>
<keyword evidence="2 7" id="KW-0349">Heme</keyword>
<keyword evidence="5 7" id="KW-0408">Iron</keyword>
<evidence type="ECO:0000256" key="7">
    <source>
        <dbReference type="RuleBase" id="RU000461"/>
    </source>
</evidence>
<dbReference type="GO" id="GO:0005506">
    <property type="term" value="F:iron ion binding"/>
    <property type="evidence" value="ECO:0007669"/>
    <property type="project" value="InterPro"/>
</dbReference>
<comment type="similarity">
    <text evidence="1 7">Belongs to the cytochrome P450 family.</text>
</comment>